<gene>
    <name evidence="7" type="ORF">DSCOOX_11370</name>
</gene>
<comment type="similarity">
    <text evidence="2">Belongs to the autoinducer-2 exporter (AI-2E) (TC 2.A.86) family.</text>
</comment>
<evidence type="ECO:0000313" key="7">
    <source>
        <dbReference type="EMBL" id="BBO87957.1"/>
    </source>
</evidence>
<reference evidence="7 8" key="1">
    <citation type="submission" date="2019-11" db="EMBL/GenBank/DDBJ databases">
        <title>Comparative genomics of hydrocarbon-degrading Desulfosarcina strains.</title>
        <authorList>
            <person name="Watanabe M."/>
            <person name="Kojima H."/>
            <person name="Fukui M."/>
        </authorList>
    </citation>
    <scope>NUCLEOTIDE SEQUENCE [LARGE SCALE GENOMIC DNA]</scope>
    <source>
        <strain evidence="8">oXyS1</strain>
    </source>
</reference>
<feature type="transmembrane region" description="Helical" evidence="6">
    <location>
        <begin position="79"/>
        <end position="105"/>
    </location>
</feature>
<dbReference type="EMBL" id="AP021879">
    <property type="protein sequence ID" value="BBO87957.1"/>
    <property type="molecule type" value="Genomic_DNA"/>
</dbReference>
<dbReference type="PANTHER" id="PTHR21716">
    <property type="entry name" value="TRANSMEMBRANE PROTEIN"/>
    <property type="match status" value="1"/>
</dbReference>
<evidence type="ECO:0000256" key="2">
    <source>
        <dbReference type="ARBA" id="ARBA00009773"/>
    </source>
</evidence>
<feature type="transmembrane region" description="Helical" evidence="6">
    <location>
        <begin position="252"/>
        <end position="273"/>
    </location>
</feature>
<evidence type="ECO:0000256" key="3">
    <source>
        <dbReference type="ARBA" id="ARBA00022692"/>
    </source>
</evidence>
<feature type="transmembrane region" description="Helical" evidence="6">
    <location>
        <begin position="285"/>
        <end position="303"/>
    </location>
</feature>
<evidence type="ECO:0000313" key="8">
    <source>
        <dbReference type="Proteomes" id="UP000422108"/>
    </source>
</evidence>
<sequence>MYRFTNPPQPLWSLPDMHDDKVNKFVVILLVVFISAVFLSMIRAFLMAIFMAGIFAALTRPIYYRLERWLGGRRSLASVLTLLLIIFVVLIPLTILTGVVTGQAIKVGQSVTPWVRAQIEQPNMLSDYLERLPYYEHIMPHSELILRKAGEMVGRISQFLINNLSSATMGAVNFLFMLFTWLYTMYFFLMDGEKLLEKILYYLPLEDRDEQQMLDRFTSVTRATLKGTAVIGILQGGLAGAAFWVLGIPSSAFWGVIMVVLSIIPSVGTAVVWVPAAVILGFNGAIAKGVGLAIFCGLVVGSLDNLLRPILVGKDTQMHELMIFFGTMGGIFMFGMVGVIIGPIVAALFVTVWEIYGHAFQGILPDTGYVLRRREKEHRAAEEPAE</sequence>
<keyword evidence="5 6" id="KW-0472">Membrane</keyword>
<keyword evidence="3 6" id="KW-0812">Transmembrane</keyword>
<feature type="transmembrane region" description="Helical" evidence="6">
    <location>
        <begin position="323"/>
        <end position="350"/>
    </location>
</feature>
<evidence type="ECO:0000256" key="6">
    <source>
        <dbReference type="SAM" id="Phobius"/>
    </source>
</evidence>
<feature type="transmembrane region" description="Helical" evidence="6">
    <location>
        <begin position="167"/>
        <end position="189"/>
    </location>
</feature>
<keyword evidence="8" id="KW-1185">Reference proteome</keyword>
<dbReference type="InterPro" id="IPR002549">
    <property type="entry name" value="AI-2E-like"/>
</dbReference>
<feature type="transmembrane region" description="Helical" evidence="6">
    <location>
        <begin position="223"/>
        <end position="246"/>
    </location>
</feature>
<dbReference type="GO" id="GO:0016020">
    <property type="term" value="C:membrane"/>
    <property type="evidence" value="ECO:0007669"/>
    <property type="project" value="UniProtKB-SubCell"/>
</dbReference>
<proteinExistence type="inferred from homology"/>
<protein>
    <submittedName>
        <fullName evidence="7">AI-2E family transporter</fullName>
    </submittedName>
</protein>
<feature type="transmembrane region" description="Helical" evidence="6">
    <location>
        <begin position="25"/>
        <end position="58"/>
    </location>
</feature>
<keyword evidence="4 6" id="KW-1133">Transmembrane helix</keyword>
<dbReference type="PANTHER" id="PTHR21716:SF4">
    <property type="entry name" value="TRANSMEMBRANE PROTEIN 245"/>
    <property type="match status" value="1"/>
</dbReference>
<evidence type="ECO:0000256" key="5">
    <source>
        <dbReference type="ARBA" id="ARBA00023136"/>
    </source>
</evidence>
<organism evidence="7 8">
    <name type="scientific">Desulfosarcina ovata subsp. ovata</name>
    <dbReference type="NCBI Taxonomy" id="2752305"/>
    <lineage>
        <taxon>Bacteria</taxon>
        <taxon>Pseudomonadati</taxon>
        <taxon>Thermodesulfobacteriota</taxon>
        <taxon>Desulfobacteria</taxon>
        <taxon>Desulfobacterales</taxon>
        <taxon>Desulfosarcinaceae</taxon>
        <taxon>Desulfosarcina</taxon>
    </lineage>
</organism>
<evidence type="ECO:0000256" key="4">
    <source>
        <dbReference type="ARBA" id="ARBA00022989"/>
    </source>
</evidence>
<name>A0A5K8A631_9BACT</name>
<accession>A0A5K8A631</accession>
<dbReference type="AlphaFoldDB" id="A0A5K8A631"/>
<dbReference type="Proteomes" id="UP000422108">
    <property type="component" value="Chromosome"/>
</dbReference>
<dbReference type="Pfam" id="PF01594">
    <property type="entry name" value="AI-2E_transport"/>
    <property type="match status" value="1"/>
</dbReference>
<evidence type="ECO:0000256" key="1">
    <source>
        <dbReference type="ARBA" id="ARBA00004141"/>
    </source>
</evidence>
<comment type="subcellular location">
    <subcellularLocation>
        <location evidence="1">Membrane</location>
        <topology evidence="1">Multi-pass membrane protein</topology>
    </subcellularLocation>
</comment>